<evidence type="ECO:0000256" key="1">
    <source>
        <dbReference type="SAM" id="MobiDB-lite"/>
    </source>
</evidence>
<gene>
    <name evidence="2" type="ORF">M427DRAFT_146740</name>
</gene>
<feature type="region of interest" description="Disordered" evidence="1">
    <location>
        <begin position="349"/>
        <end position="377"/>
    </location>
</feature>
<dbReference type="EMBL" id="KQ965781">
    <property type="protein sequence ID" value="KXS13168.1"/>
    <property type="molecule type" value="Genomic_DNA"/>
</dbReference>
<feature type="compositionally biased region" description="Acidic residues" evidence="1">
    <location>
        <begin position="399"/>
        <end position="409"/>
    </location>
</feature>
<dbReference type="AlphaFoldDB" id="A0A139A932"/>
<accession>A0A139A932</accession>
<feature type="region of interest" description="Disordered" evidence="1">
    <location>
        <begin position="559"/>
        <end position="710"/>
    </location>
</feature>
<protein>
    <submittedName>
        <fullName evidence="2">Uncharacterized protein</fullName>
    </submittedName>
</protein>
<dbReference type="OrthoDB" id="544602at2759"/>
<feature type="compositionally biased region" description="Polar residues" evidence="1">
    <location>
        <begin position="572"/>
        <end position="581"/>
    </location>
</feature>
<organism evidence="2 3">
    <name type="scientific">Gonapodya prolifera (strain JEL478)</name>
    <name type="common">Monoblepharis prolifera</name>
    <dbReference type="NCBI Taxonomy" id="1344416"/>
    <lineage>
        <taxon>Eukaryota</taxon>
        <taxon>Fungi</taxon>
        <taxon>Fungi incertae sedis</taxon>
        <taxon>Chytridiomycota</taxon>
        <taxon>Chytridiomycota incertae sedis</taxon>
        <taxon>Monoblepharidomycetes</taxon>
        <taxon>Monoblepharidales</taxon>
        <taxon>Gonapodyaceae</taxon>
        <taxon>Gonapodya</taxon>
    </lineage>
</organism>
<reference evidence="2 3" key="1">
    <citation type="journal article" date="2015" name="Genome Biol. Evol.">
        <title>Phylogenomic analyses indicate that early fungi evolved digesting cell walls of algal ancestors of land plants.</title>
        <authorList>
            <person name="Chang Y."/>
            <person name="Wang S."/>
            <person name="Sekimoto S."/>
            <person name="Aerts A.L."/>
            <person name="Choi C."/>
            <person name="Clum A."/>
            <person name="LaButti K.M."/>
            <person name="Lindquist E.A."/>
            <person name="Yee Ngan C."/>
            <person name="Ohm R.A."/>
            <person name="Salamov A.A."/>
            <person name="Grigoriev I.V."/>
            <person name="Spatafora J.W."/>
            <person name="Berbee M.L."/>
        </authorList>
    </citation>
    <scope>NUCLEOTIDE SEQUENCE [LARGE SCALE GENOMIC DNA]</scope>
    <source>
        <strain evidence="2 3">JEL478</strain>
    </source>
</reference>
<feature type="compositionally biased region" description="Polar residues" evidence="1">
    <location>
        <begin position="689"/>
        <end position="699"/>
    </location>
</feature>
<proteinExistence type="predicted"/>
<dbReference type="PANTHER" id="PTHR39290:SF6">
    <property type="entry name" value="S-ADENOSYL-L-METHIONINE-DEPENDENT METHYLTRANSFERASES SUPERFAMILY PROTEIN"/>
    <property type="match status" value="1"/>
</dbReference>
<keyword evidence="3" id="KW-1185">Reference proteome</keyword>
<feature type="compositionally biased region" description="Polar residues" evidence="1">
    <location>
        <begin position="364"/>
        <end position="375"/>
    </location>
</feature>
<dbReference type="Proteomes" id="UP000070544">
    <property type="component" value="Unassembled WGS sequence"/>
</dbReference>
<feature type="compositionally biased region" description="Acidic residues" evidence="1">
    <location>
        <begin position="733"/>
        <end position="746"/>
    </location>
</feature>
<feature type="compositionally biased region" description="Low complexity" evidence="1">
    <location>
        <begin position="598"/>
        <end position="620"/>
    </location>
</feature>
<feature type="region of interest" description="Disordered" evidence="1">
    <location>
        <begin position="728"/>
        <end position="754"/>
    </location>
</feature>
<sequence>MGQSTSTLPVGPIKGMPLHETLQCSLEEEEALDEQRHGRRRSDLDIIAPREYESPFPVSPDDSKLIRIWRWAMAVRDFAWAVSTEEALQALVEYFGGKIVEIAAGSGYWAHLLRECGADVVTGDNAFRDICFYVSLGGVPTAYSSYLGQGKRMIGWRRTLGTSSQSLVKDQTKHDKTVFLSQWPGIHDYLSLYSRRTDLSPRKATTHGVSPFARVHVHEAQEMTAVSPPDATTILKAPRAIATRKPNVVTTSIIAVVVMQPHLATTVAVVVIVVGTLTDTGRPPQIATVTHVVTANLRKTESAWIIEHPAKFVAPLTQTFEMASFPAQSAPVFPKDDPFAVVDDVSDTSSVASSVGDDDEDASNKQQAIHANSSHEVVETVTAAKAEGGVESKGLLGDADADGEEEVLDGDDKFVRGTGSGGKGQEGEALTASAPTVDPSGAPARPRQKLKPFKVVMRDASTQSPTATSQADLEAYAQTRDVLLGMDHWFAGSGAALGCAFKKGHGRKASAAKAQMPATAVIESPPDDPWASLAPLPVSSQSASGFDDAFATLHSAPDAAAPAAPTGFEDSFTATQPNHPVQKSEGQKSLEDAFSQLSTNNPFNNPSFPATTGFPLTDTTPAPPPAVPTGNSFAVAFPDTYPAPTPQIPEPADGDSTNDHSDDEDDPTPGVGAGIAWLDALPDLDSRPANANGTSNGTDSPDGARPPALLSQADMLYAAQTDFDHYGKWEAGASEEDEFGAGDDPTEFGYGKLE</sequence>
<feature type="region of interest" description="Disordered" evidence="1">
    <location>
        <begin position="392"/>
        <end position="446"/>
    </location>
</feature>
<evidence type="ECO:0000313" key="2">
    <source>
        <dbReference type="EMBL" id="KXS13168.1"/>
    </source>
</evidence>
<evidence type="ECO:0000313" key="3">
    <source>
        <dbReference type="Proteomes" id="UP000070544"/>
    </source>
</evidence>
<name>A0A139A932_GONPJ</name>
<dbReference type="PANTHER" id="PTHR39290">
    <property type="entry name" value="C3H1-TYPE DOMAIN-CONTAINING PROTEIN-RELATED"/>
    <property type="match status" value="1"/>
</dbReference>